<keyword evidence="3" id="KW-1185">Reference proteome</keyword>
<evidence type="ECO:0000313" key="2">
    <source>
        <dbReference type="EMBL" id="GGK67686.1"/>
    </source>
</evidence>
<evidence type="ECO:0000313" key="3">
    <source>
        <dbReference type="Proteomes" id="UP000662111"/>
    </source>
</evidence>
<feature type="region of interest" description="Disordered" evidence="1">
    <location>
        <begin position="98"/>
        <end position="179"/>
    </location>
</feature>
<dbReference type="EMBL" id="BMLB01000003">
    <property type="protein sequence ID" value="GGK67686.1"/>
    <property type="molecule type" value="Genomic_DNA"/>
</dbReference>
<evidence type="ECO:0000256" key="1">
    <source>
        <dbReference type="SAM" id="MobiDB-lite"/>
    </source>
</evidence>
<dbReference type="Proteomes" id="UP000662111">
    <property type="component" value="Unassembled WGS sequence"/>
</dbReference>
<accession>A0ABQ2FA76</accession>
<sequence>MKVLVMDTGRGINAEKVGMWRAHLGLDEADQLILVSWFLPQGKVPLPVTAHLLCGPVLNLGQEAVLLPVQAARAEDPEDEAAPLPSGGTAAWTGADEAVTDTSGGLSPSELDEQLTEQEADPAQAAAADQDPADQTEAEAPDQDGAPDVLADGAPAAQDPASGVAAPGTRPTDLSHLPVHDLRRVRQAVRWRRKWAQRRASRFASRQVRRARSFADGSQHLPSTLVSSALRARKDAISWEYTLATTRSRTVNAAFATADVVVPVDQRSQKAAWLLARRHAGPDVIVTLPAAARAVAARRPAGPSGPAAAPAVD</sequence>
<feature type="compositionally biased region" description="Low complexity" evidence="1">
    <location>
        <begin position="121"/>
        <end position="130"/>
    </location>
</feature>
<reference evidence="3" key="1">
    <citation type="journal article" date="2019" name="Int. J. Syst. Evol. Microbiol.">
        <title>The Global Catalogue of Microorganisms (GCM) 10K type strain sequencing project: providing services to taxonomists for standard genome sequencing and annotation.</title>
        <authorList>
            <consortium name="The Broad Institute Genomics Platform"/>
            <consortium name="The Broad Institute Genome Sequencing Center for Infectious Disease"/>
            <person name="Wu L."/>
            <person name="Ma J."/>
        </authorList>
    </citation>
    <scope>NUCLEOTIDE SEQUENCE [LARGE SCALE GENOMIC DNA]</scope>
    <source>
        <strain evidence="3">CGMCC 1.5362</strain>
    </source>
</reference>
<organism evidence="2 3">
    <name type="scientific">Ornithinimicrobium pekingense</name>
    <dbReference type="NCBI Taxonomy" id="384677"/>
    <lineage>
        <taxon>Bacteria</taxon>
        <taxon>Bacillati</taxon>
        <taxon>Actinomycetota</taxon>
        <taxon>Actinomycetes</taxon>
        <taxon>Micrococcales</taxon>
        <taxon>Ornithinimicrobiaceae</taxon>
        <taxon>Ornithinimicrobium</taxon>
    </lineage>
</organism>
<protein>
    <submittedName>
        <fullName evidence="2">Uncharacterized protein</fullName>
    </submittedName>
</protein>
<dbReference type="RefSeq" id="WP_022923213.1">
    <property type="nucleotide sequence ID" value="NZ_BMLB01000003.1"/>
</dbReference>
<comment type="caution">
    <text evidence="2">The sequence shown here is derived from an EMBL/GenBank/DDBJ whole genome shotgun (WGS) entry which is preliminary data.</text>
</comment>
<name>A0ABQ2FA76_9MICO</name>
<proteinExistence type="predicted"/>
<feature type="compositionally biased region" description="Acidic residues" evidence="1">
    <location>
        <begin position="110"/>
        <end position="120"/>
    </location>
</feature>
<feature type="compositionally biased region" description="Acidic residues" evidence="1">
    <location>
        <begin position="131"/>
        <end position="142"/>
    </location>
</feature>
<gene>
    <name evidence="2" type="ORF">GCM10011509_15080</name>
</gene>